<dbReference type="SUPFAM" id="SSF55729">
    <property type="entry name" value="Acyl-CoA N-acyltransferases (Nat)"/>
    <property type="match status" value="1"/>
</dbReference>
<reference evidence="2 3" key="1">
    <citation type="submission" date="2020-08" db="EMBL/GenBank/DDBJ databases">
        <title>Genome public.</title>
        <authorList>
            <person name="Liu C."/>
            <person name="Sun Q."/>
        </authorList>
    </citation>
    <scope>NUCLEOTIDE SEQUENCE [LARGE SCALE GENOMIC DNA]</scope>
    <source>
        <strain evidence="2 3">BX4</strain>
    </source>
</reference>
<evidence type="ECO:0000313" key="3">
    <source>
        <dbReference type="Proteomes" id="UP000597877"/>
    </source>
</evidence>
<gene>
    <name evidence="2" type="ORF">H8S00_11275</name>
</gene>
<dbReference type="PROSITE" id="PS51186">
    <property type="entry name" value="GNAT"/>
    <property type="match status" value="1"/>
</dbReference>
<dbReference type="Pfam" id="PF13527">
    <property type="entry name" value="Acetyltransf_9"/>
    <property type="match status" value="1"/>
</dbReference>
<dbReference type="InterPro" id="IPR016181">
    <property type="entry name" value="Acyl_CoA_acyltransferase"/>
</dbReference>
<dbReference type="InterPro" id="IPR000182">
    <property type="entry name" value="GNAT_dom"/>
</dbReference>
<evidence type="ECO:0000313" key="2">
    <source>
        <dbReference type="EMBL" id="MBC5668551.1"/>
    </source>
</evidence>
<comment type="caution">
    <text evidence="2">The sequence shown here is derived from an EMBL/GenBank/DDBJ whole genome shotgun (WGS) entry which is preliminary data.</text>
</comment>
<keyword evidence="3" id="KW-1185">Reference proteome</keyword>
<dbReference type="RefSeq" id="WP_186840580.1">
    <property type="nucleotide sequence ID" value="NZ_JACOOZ010000008.1"/>
</dbReference>
<dbReference type="Gene3D" id="3.40.630.30">
    <property type="match status" value="1"/>
</dbReference>
<protein>
    <submittedName>
        <fullName evidence="2">GNAT family N-acetyltransferase</fullName>
    </submittedName>
</protein>
<dbReference type="CDD" id="cd04301">
    <property type="entry name" value="NAT_SF"/>
    <property type="match status" value="1"/>
</dbReference>
<accession>A0ABR7F4L2</accession>
<feature type="domain" description="N-acetyltransferase" evidence="1">
    <location>
        <begin position="1"/>
        <end position="152"/>
    </location>
</feature>
<proteinExistence type="predicted"/>
<organism evidence="2 3">
    <name type="scientific">Eubacterium segne</name>
    <dbReference type="NCBI Taxonomy" id="2763045"/>
    <lineage>
        <taxon>Bacteria</taxon>
        <taxon>Bacillati</taxon>
        <taxon>Bacillota</taxon>
        <taxon>Clostridia</taxon>
        <taxon>Eubacteriales</taxon>
        <taxon>Eubacteriaceae</taxon>
        <taxon>Eubacterium</taxon>
    </lineage>
</organism>
<evidence type="ECO:0000259" key="1">
    <source>
        <dbReference type="PROSITE" id="PS51186"/>
    </source>
</evidence>
<sequence length="285" mass="32824">MKIVKDYRDTKELRDSFNELAKKVFNLSFEEWYQNGFWKENYNPVSIVIEGKVVSNVSVNKCNMNYNGNILKLLQLGTVMTAPEYRGNGYVRILMDEIMKEYEGKVDGIYLYANDSVLDFYPKFGFVTKPEFQYSKHVINTATDVTENIPMETSEDWVKMVDIIKTRPQCGNMTMNGNEGLFMFYLSQFMKENVYYVNSIDTYVVAEVDGDTLMLHAIFGEASIDDVITSFGSNISNVILFFTPIDKTGYEEKKVDEEDTTFFVKGKAFEILGDYKFMLPAITHA</sequence>
<dbReference type="EMBL" id="JACOOZ010000008">
    <property type="protein sequence ID" value="MBC5668551.1"/>
    <property type="molecule type" value="Genomic_DNA"/>
</dbReference>
<dbReference type="Proteomes" id="UP000597877">
    <property type="component" value="Unassembled WGS sequence"/>
</dbReference>
<name>A0ABR7F4L2_9FIRM</name>